<dbReference type="AlphaFoldDB" id="A0A915YBB9"/>
<evidence type="ECO:0000259" key="2">
    <source>
        <dbReference type="Pfam" id="PF18417"/>
    </source>
</evidence>
<dbReference type="KEGG" id="aup:AsAng_0006420"/>
<dbReference type="GO" id="GO:0031640">
    <property type="term" value="P:killing of cells of another organism"/>
    <property type="evidence" value="ECO:0007669"/>
    <property type="project" value="InterPro"/>
</dbReference>
<dbReference type="Proteomes" id="UP001060919">
    <property type="component" value="Chromosome"/>
</dbReference>
<dbReference type="GO" id="GO:1900191">
    <property type="term" value="P:negative regulation of single-species biofilm formation"/>
    <property type="evidence" value="ECO:0007669"/>
    <property type="project" value="InterPro"/>
</dbReference>
<organism evidence="3 4">
    <name type="scientific">Aureispira anguillae</name>
    <dbReference type="NCBI Taxonomy" id="2864201"/>
    <lineage>
        <taxon>Bacteria</taxon>
        <taxon>Pseudomonadati</taxon>
        <taxon>Bacteroidota</taxon>
        <taxon>Saprospiria</taxon>
        <taxon>Saprospirales</taxon>
        <taxon>Saprospiraceae</taxon>
        <taxon>Aureispira</taxon>
    </lineage>
</organism>
<dbReference type="Pfam" id="PF18417">
    <property type="entry name" value="LodA_C"/>
    <property type="match status" value="1"/>
</dbReference>
<gene>
    <name evidence="3" type="ORF">AsAng_0006420</name>
</gene>
<evidence type="ECO:0000313" key="3">
    <source>
        <dbReference type="EMBL" id="BDS09937.1"/>
    </source>
</evidence>
<dbReference type="GO" id="GO:0033736">
    <property type="term" value="F:L-lysine 6-oxidase activity"/>
    <property type="evidence" value="ECO:0007669"/>
    <property type="project" value="InterPro"/>
</dbReference>
<feature type="domain" description="L-Lysine epsilon oxidase N-terminal" evidence="1">
    <location>
        <begin position="10"/>
        <end position="304"/>
    </location>
</feature>
<evidence type="ECO:0000259" key="1">
    <source>
        <dbReference type="Pfam" id="PF17990"/>
    </source>
</evidence>
<evidence type="ECO:0000313" key="4">
    <source>
        <dbReference type="Proteomes" id="UP001060919"/>
    </source>
</evidence>
<dbReference type="InterPro" id="IPR041173">
    <property type="entry name" value="LodA_C"/>
</dbReference>
<dbReference type="InterPro" id="IPR041168">
    <property type="entry name" value="LodA_N"/>
</dbReference>
<feature type="domain" description="L-lysine epsilon oxidase C-terminal" evidence="2">
    <location>
        <begin position="416"/>
        <end position="556"/>
    </location>
</feature>
<dbReference type="InterPro" id="IPR033797">
    <property type="entry name" value="LodA"/>
</dbReference>
<dbReference type="CDD" id="cd14732">
    <property type="entry name" value="LodA"/>
    <property type="match status" value="1"/>
</dbReference>
<protein>
    <submittedName>
        <fullName evidence="3">LodA/GoxA family CTQ-dependent oxidase</fullName>
    </submittedName>
</protein>
<sequence>MTLKTNFRIHPAIGFARVGNSEDYYIEPQTMAGEHTTGALSGGLPIKKGTDATPISSDDIRDAAGKLKKQAARFKIYQYQDPDTLSYPSGGGEEVIIGSTVTINGVQKKVADIVWMVHLANKKANSWVEPEAGIEAYANGNTPEMRNPNFAGTADPSNKTRLQKLMTDAGPRVIQASANETVLFNKTTVPTYWDPIDGEIKTINSYPVSFPASDGDPSAYNDSSELIDYIGELQTEVNGHLLVLGGYGKACGFDMNGDPDPNAVLDHDVNNDNWLDDTGDGPVNAVLIFDDNTHHTIEGSAWVVATDPAYAPQTLNVVSLWDDVYMTWLEELGLEPSIYANGQYNTNYQPYFHDDVYPTLNAAHLQMWNTNLPDKAIKSHQTFSNLTENKPPFDALSFIRNPNIPAQAENGSPLMPLALGDSEKSFLSVSTSQYFFMEQWMNNKCVGATKKNLGPGEYLDKAVLANCLGGRFSPGIDLTFIVRDTNLYNTNWTKPTVGPFRVNKQIMDYSTATTDNPFLGVGYVPLRTAPVEPGDLCKFMSIPWHTDYNSCATHTPAPNPGGDITVSYELNQASIIALNNTYLPKTVIAELETIRGQVFLYPTPTGQMSFDQQLEILILKAEPSTSEDCVEQYIVTITENAVIKSNVYAGNVNTSLFWSWPAQRPVAVYTYEDLVRNNGTLPRQRFSVRGAGTNVEQGLFMGAQSVGRYQVRRHILTNWHKIGTIIQGVAIEGYPQNYDPSYFLEVESQFNKDESNQVLPWPNTVTDKVYPPLDNPDPIRLCPHFRNNEKA</sequence>
<dbReference type="RefSeq" id="WP_264791285.1">
    <property type="nucleotide sequence ID" value="NZ_AP026867.1"/>
</dbReference>
<keyword evidence="4" id="KW-1185">Reference proteome</keyword>
<name>A0A915YBB9_9BACT</name>
<dbReference type="Pfam" id="PF17990">
    <property type="entry name" value="LodA_N"/>
    <property type="match status" value="1"/>
</dbReference>
<accession>A0A915YBB9</accession>
<proteinExistence type="predicted"/>
<reference evidence="3" key="1">
    <citation type="submission" date="2022-09" db="EMBL/GenBank/DDBJ databases">
        <title>Aureispira anguillicida sp. nov., isolated from Leptocephalus of Japanese eel Anguilla japonica.</title>
        <authorList>
            <person name="Yuasa K."/>
            <person name="Mekata T."/>
            <person name="Ikunari K."/>
        </authorList>
    </citation>
    <scope>NUCLEOTIDE SEQUENCE</scope>
    <source>
        <strain evidence="3">EL160426</strain>
    </source>
</reference>
<dbReference type="EMBL" id="AP026867">
    <property type="protein sequence ID" value="BDS09937.1"/>
    <property type="molecule type" value="Genomic_DNA"/>
</dbReference>